<dbReference type="Proteomes" id="UP000199412">
    <property type="component" value="Unassembled WGS sequence"/>
</dbReference>
<dbReference type="RefSeq" id="WP_143027070.1">
    <property type="nucleotide sequence ID" value="NZ_FNAP01000001.1"/>
</dbReference>
<gene>
    <name evidence="1" type="ORF">SAMN05421720_101629</name>
</gene>
<evidence type="ECO:0000313" key="2">
    <source>
        <dbReference type="Proteomes" id="UP000199412"/>
    </source>
</evidence>
<dbReference type="PROSITE" id="PS51257">
    <property type="entry name" value="PROKAR_LIPOPROTEIN"/>
    <property type="match status" value="1"/>
</dbReference>
<evidence type="ECO:0008006" key="3">
    <source>
        <dbReference type="Google" id="ProtNLM"/>
    </source>
</evidence>
<sequence length="230" mass="24933">MRRTHIALMVATVAAGLAACTEVPYRTGHPLEPQRELSSNTHWRAMAKDTGVKLALFLEERVPAGALFYVQGHASSADFGRIFRLELIEELRARGITVVPTKAQATHQLAFGTRVSDHDIGDAHPRGELTLLSAGLWGIGELAQVAPYGATSTAGTALFELFYGNNEYHLSEVTIAIGILGPEGGETTVNTTYYVSRDNAHHYPELAMPPMYAPQGRALPEPPVAQFVIE</sequence>
<evidence type="ECO:0000313" key="1">
    <source>
        <dbReference type="EMBL" id="SDD81514.1"/>
    </source>
</evidence>
<dbReference type="OrthoDB" id="6891340at2"/>
<name>A0A1G6XTI8_9PROT</name>
<proteinExistence type="predicted"/>
<reference evidence="2" key="1">
    <citation type="submission" date="2016-10" db="EMBL/GenBank/DDBJ databases">
        <authorList>
            <person name="Varghese N."/>
            <person name="Submissions S."/>
        </authorList>
    </citation>
    <scope>NUCLEOTIDE SEQUENCE [LARGE SCALE GENOMIC DNA]</scope>
    <source>
        <strain evidence="2">ATCC 700224</strain>
    </source>
</reference>
<dbReference type="AlphaFoldDB" id="A0A1G6XTI8"/>
<protein>
    <recommendedName>
        <fullName evidence="3">DUF4136 domain-containing protein</fullName>
    </recommendedName>
</protein>
<keyword evidence="2" id="KW-1185">Reference proteome</keyword>
<dbReference type="EMBL" id="FNAP01000001">
    <property type="protein sequence ID" value="SDD81514.1"/>
    <property type="molecule type" value="Genomic_DNA"/>
</dbReference>
<dbReference type="STRING" id="69960.SAMN05421720_101629"/>
<accession>A0A1G6XTI8</accession>
<organism evidence="1 2">
    <name type="scientific">Rhodospira trueperi</name>
    <dbReference type="NCBI Taxonomy" id="69960"/>
    <lineage>
        <taxon>Bacteria</taxon>
        <taxon>Pseudomonadati</taxon>
        <taxon>Pseudomonadota</taxon>
        <taxon>Alphaproteobacteria</taxon>
        <taxon>Rhodospirillales</taxon>
        <taxon>Rhodospirillaceae</taxon>
        <taxon>Rhodospira</taxon>
    </lineage>
</organism>